<protein>
    <submittedName>
        <fullName evidence="1">Uncharacterized protein</fullName>
    </submittedName>
</protein>
<name>A0A4Y2F523_ARAVE</name>
<comment type="caution">
    <text evidence="1">The sequence shown here is derived from an EMBL/GenBank/DDBJ whole genome shotgun (WGS) entry which is preliminary data.</text>
</comment>
<dbReference type="AlphaFoldDB" id="A0A4Y2F523"/>
<keyword evidence="2" id="KW-1185">Reference proteome</keyword>
<proteinExistence type="predicted"/>
<evidence type="ECO:0000313" key="1">
    <source>
        <dbReference type="EMBL" id="GBM36251.1"/>
    </source>
</evidence>
<sequence>MNTAEKRYYQDISGVERSYKGKWSLSILVEYYSNAMSEHIDKGFLAGVMLKFGEKSASHVHPTGRVAVMASGTGVWGGILSVFVQKFGKRAAS</sequence>
<accession>A0A4Y2F523</accession>
<dbReference type="EMBL" id="BGPR01000807">
    <property type="protein sequence ID" value="GBM36251.1"/>
    <property type="molecule type" value="Genomic_DNA"/>
</dbReference>
<gene>
    <name evidence="1" type="ORF">AVEN_71957_1</name>
</gene>
<dbReference type="Proteomes" id="UP000499080">
    <property type="component" value="Unassembled WGS sequence"/>
</dbReference>
<organism evidence="1 2">
    <name type="scientific">Araneus ventricosus</name>
    <name type="common">Orbweaver spider</name>
    <name type="synonym">Epeira ventricosa</name>
    <dbReference type="NCBI Taxonomy" id="182803"/>
    <lineage>
        <taxon>Eukaryota</taxon>
        <taxon>Metazoa</taxon>
        <taxon>Ecdysozoa</taxon>
        <taxon>Arthropoda</taxon>
        <taxon>Chelicerata</taxon>
        <taxon>Arachnida</taxon>
        <taxon>Araneae</taxon>
        <taxon>Araneomorphae</taxon>
        <taxon>Entelegynae</taxon>
        <taxon>Araneoidea</taxon>
        <taxon>Araneidae</taxon>
        <taxon>Araneus</taxon>
    </lineage>
</organism>
<reference evidence="1 2" key="1">
    <citation type="journal article" date="2019" name="Sci. Rep.">
        <title>Orb-weaving spider Araneus ventricosus genome elucidates the spidroin gene catalogue.</title>
        <authorList>
            <person name="Kono N."/>
            <person name="Nakamura H."/>
            <person name="Ohtoshi R."/>
            <person name="Moran D.A.P."/>
            <person name="Shinohara A."/>
            <person name="Yoshida Y."/>
            <person name="Fujiwara M."/>
            <person name="Mori M."/>
            <person name="Tomita M."/>
            <person name="Arakawa K."/>
        </authorList>
    </citation>
    <scope>NUCLEOTIDE SEQUENCE [LARGE SCALE GENOMIC DNA]</scope>
</reference>
<evidence type="ECO:0000313" key="2">
    <source>
        <dbReference type="Proteomes" id="UP000499080"/>
    </source>
</evidence>